<dbReference type="SMART" id="SM00304">
    <property type="entry name" value="HAMP"/>
    <property type="match status" value="1"/>
</dbReference>
<dbReference type="GO" id="GO:0000155">
    <property type="term" value="F:phosphorelay sensor kinase activity"/>
    <property type="evidence" value="ECO:0007669"/>
    <property type="project" value="InterPro"/>
</dbReference>
<dbReference type="RefSeq" id="WP_167940275.1">
    <property type="nucleotide sequence ID" value="NZ_JAATJA010000001.1"/>
</dbReference>
<dbReference type="InterPro" id="IPR036890">
    <property type="entry name" value="HATPase_C_sf"/>
</dbReference>
<dbReference type="GO" id="GO:0005524">
    <property type="term" value="F:ATP binding"/>
    <property type="evidence" value="ECO:0007669"/>
    <property type="project" value="UniProtKB-KW"/>
</dbReference>
<dbReference type="InterPro" id="IPR011712">
    <property type="entry name" value="Sig_transdc_His_kin_sub3_dim/P"/>
</dbReference>
<dbReference type="GO" id="GO:0046983">
    <property type="term" value="F:protein dimerization activity"/>
    <property type="evidence" value="ECO:0007669"/>
    <property type="project" value="InterPro"/>
</dbReference>
<dbReference type="SUPFAM" id="SSF158472">
    <property type="entry name" value="HAMP domain-like"/>
    <property type="match status" value="1"/>
</dbReference>
<name>A0A846QJE1_9BACT</name>
<keyword evidence="10" id="KW-1133">Transmembrane helix</keyword>
<dbReference type="Gene3D" id="1.20.5.1930">
    <property type="match status" value="1"/>
</dbReference>
<dbReference type="Pfam" id="PF02518">
    <property type="entry name" value="HATPase_c"/>
    <property type="match status" value="1"/>
</dbReference>
<comment type="caution">
    <text evidence="13">The sequence shown here is derived from an EMBL/GenBank/DDBJ whole genome shotgun (WGS) entry which is preliminary data.</text>
</comment>
<dbReference type="AlphaFoldDB" id="A0A846QJE1"/>
<keyword evidence="4" id="KW-0597">Phosphoprotein</keyword>
<evidence type="ECO:0000256" key="9">
    <source>
        <dbReference type="ARBA" id="ARBA00023012"/>
    </source>
</evidence>
<dbReference type="CDD" id="cd16917">
    <property type="entry name" value="HATPase_UhpB-NarQ-NarX-like"/>
    <property type="match status" value="1"/>
</dbReference>
<dbReference type="CDD" id="cd06225">
    <property type="entry name" value="HAMP"/>
    <property type="match status" value="1"/>
</dbReference>
<dbReference type="InterPro" id="IPR005467">
    <property type="entry name" value="His_kinase_dom"/>
</dbReference>
<evidence type="ECO:0000256" key="4">
    <source>
        <dbReference type="ARBA" id="ARBA00022553"/>
    </source>
</evidence>
<dbReference type="Gene3D" id="6.10.340.10">
    <property type="match status" value="1"/>
</dbReference>
<keyword evidence="14" id="KW-1185">Reference proteome</keyword>
<evidence type="ECO:0000259" key="12">
    <source>
        <dbReference type="PROSITE" id="PS50885"/>
    </source>
</evidence>
<keyword evidence="5" id="KW-0808">Transferase</keyword>
<feature type="transmembrane region" description="Helical" evidence="10">
    <location>
        <begin position="169"/>
        <end position="189"/>
    </location>
</feature>
<dbReference type="Pfam" id="PF00672">
    <property type="entry name" value="HAMP"/>
    <property type="match status" value="1"/>
</dbReference>
<dbReference type="EC" id="2.7.13.3" evidence="3"/>
<dbReference type="SMART" id="SM00387">
    <property type="entry name" value="HATPase_c"/>
    <property type="match status" value="1"/>
</dbReference>
<dbReference type="PROSITE" id="PS50885">
    <property type="entry name" value="HAMP"/>
    <property type="match status" value="1"/>
</dbReference>
<evidence type="ECO:0000256" key="1">
    <source>
        <dbReference type="ARBA" id="ARBA00000085"/>
    </source>
</evidence>
<proteinExistence type="predicted"/>
<dbReference type="EMBL" id="JAATJA010000001">
    <property type="protein sequence ID" value="NJB67197.1"/>
    <property type="molecule type" value="Genomic_DNA"/>
</dbReference>
<reference evidence="13 14" key="1">
    <citation type="submission" date="2020-03" db="EMBL/GenBank/DDBJ databases">
        <title>Genomic Encyclopedia of Type Strains, Phase IV (KMG-IV): sequencing the most valuable type-strain genomes for metagenomic binning, comparative biology and taxonomic classification.</title>
        <authorList>
            <person name="Goeker M."/>
        </authorList>
    </citation>
    <scope>NUCLEOTIDE SEQUENCE [LARGE SCALE GENOMIC DNA]</scope>
    <source>
        <strain evidence="13 14">DSM 24233</strain>
    </source>
</reference>
<evidence type="ECO:0000256" key="8">
    <source>
        <dbReference type="ARBA" id="ARBA00022840"/>
    </source>
</evidence>
<dbReference type="InterPro" id="IPR003594">
    <property type="entry name" value="HATPase_dom"/>
</dbReference>
<evidence type="ECO:0000256" key="2">
    <source>
        <dbReference type="ARBA" id="ARBA00004370"/>
    </source>
</evidence>
<dbReference type="PROSITE" id="PS51257">
    <property type="entry name" value="PROKAR_LIPOPROTEIN"/>
    <property type="match status" value="1"/>
</dbReference>
<dbReference type="Gene3D" id="3.30.565.10">
    <property type="entry name" value="Histidine kinase-like ATPase, C-terminal domain"/>
    <property type="match status" value="1"/>
</dbReference>
<comment type="catalytic activity">
    <reaction evidence="1">
        <text>ATP + protein L-histidine = ADP + protein N-phospho-L-histidine.</text>
        <dbReference type="EC" id="2.7.13.3"/>
    </reaction>
</comment>
<dbReference type="InterPro" id="IPR050482">
    <property type="entry name" value="Sensor_HK_TwoCompSys"/>
</dbReference>
<dbReference type="PANTHER" id="PTHR24421">
    <property type="entry name" value="NITRATE/NITRITE SENSOR PROTEIN NARX-RELATED"/>
    <property type="match status" value="1"/>
</dbReference>
<keyword evidence="6" id="KW-0547">Nucleotide-binding</keyword>
<comment type="subcellular location">
    <subcellularLocation>
        <location evidence="2">Membrane</location>
    </subcellularLocation>
</comment>
<keyword evidence="7 13" id="KW-0418">Kinase</keyword>
<evidence type="ECO:0000256" key="6">
    <source>
        <dbReference type="ARBA" id="ARBA00022741"/>
    </source>
</evidence>
<keyword evidence="9" id="KW-0902">Two-component regulatory system</keyword>
<dbReference type="PANTHER" id="PTHR24421:SF10">
    <property type="entry name" value="NITRATE_NITRITE SENSOR PROTEIN NARQ"/>
    <property type="match status" value="1"/>
</dbReference>
<evidence type="ECO:0000256" key="7">
    <source>
        <dbReference type="ARBA" id="ARBA00022777"/>
    </source>
</evidence>
<feature type="domain" description="Histidine kinase" evidence="11">
    <location>
        <begin position="284"/>
        <end position="473"/>
    </location>
</feature>
<evidence type="ECO:0000259" key="11">
    <source>
        <dbReference type="PROSITE" id="PS50109"/>
    </source>
</evidence>
<organism evidence="13 14">
    <name type="scientific">Desulfobaculum xiamenense</name>
    <dbReference type="NCBI Taxonomy" id="995050"/>
    <lineage>
        <taxon>Bacteria</taxon>
        <taxon>Pseudomonadati</taxon>
        <taxon>Thermodesulfobacteriota</taxon>
        <taxon>Desulfovibrionia</taxon>
        <taxon>Desulfovibrionales</taxon>
        <taxon>Desulfovibrionaceae</taxon>
        <taxon>Desulfobaculum</taxon>
    </lineage>
</organism>
<keyword evidence="10" id="KW-0472">Membrane</keyword>
<gene>
    <name evidence="13" type="ORF">GGQ74_000837</name>
</gene>
<accession>A0A846QJE1</accession>
<sequence>MSIRSKLRLLALGTALLIALASACLYWAERGIGLALCRSQGAYAILSGVTELNLLANEFDGSNASRLETQWTRRWESLNREIATFVSVYPKTPGLDRFMREFIKAEGLFDEFVSVSKQVQQSESRELVAARANLLAHFTVVLVSVEANAKKVSSEAVREIGDVQRTRNLVLLGIVVVAVVMFCIWLRFLSRGILAPLEVVHRGVVRLRDGELGCEVPVPASADEVGALARAFNEMSRSLRDVTVSRDELQREVQVRKKAEASLRDAQRAVFAAGERERIRIGRELHDGICQDLTAIRLHLGNLVHALSPSEIEVGRSITAVNDYLLKVLEEIRRLVMDLRPAMLDEIGLLSTLRWKCRQIRKAHGLDISLDMPGDEARIPEDLKGTLYRIVQEALNNIVRHSGARHADVVLEIDEDELTLIVFDDGCGFDVEQGARAGYGLANMRERAHAFGGSFEVSSAQGVRLTARFPLQFVDADG</sequence>
<protein>
    <recommendedName>
        <fullName evidence="3">histidine kinase</fullName>
        <ecNumber evidence="3">2.7.13.3</ecNumber>
    </recommendedName>
</protein>
<evidence type="ECO:0000256" key="5">
    <source>
        <dbReference type="ARBA" id="ARBA00022679"/>
    </source>
</evidence>
<dbReference type="Pfam" id="PF07730">
    <property type="entry name" value="HisKA_3"/>
    <property type="match status" value="1"/>
</dbReference>
<evidence type="ECO:0000313" key="14">
    <source>
        <dbReference type="Proteomes" id="UP000580856"/>
    </source>
</evidence>
<evidence type="ECO:0000256" key="3">
    <source>
        <dbReference type="ARBA" id="ARBA00012438"/>
    </source>
</evidence>
<keyword evidence="10" id="KW-0812">Transmembrane</keyword>
<feature type="domain" description="HAMP" evidence="12">
    <location>
        <begin position="191"/>
        <end position="244"/>
    </location>
</feature>
<dbReference type="PROSITE" id="PS50109">
    <property type="entry name" value="HIS_KIN"/>
    <property type="match status" value="1"/>
</dbReference>
<dbReference type="SUPFAM" id="SSF55874">
    <property type="entry name" value="ATPase domain of HSP90 chaperone/DNA topoisomerase II/histidine kinase"/>
    <property type="match status" value="1"/>
</dbReference>
<dbReference type="GO" id="GO:0016020">
    <property type="term" value="C:membrane"/>
    <property type="evidence" value="ECO:0007669"/>
    <property type="project" value="UniProtKB-SubCell"/>
</dbReference>
<dbReference type="InterPro" id="IPR003660">
    <property type="entry name" value="HAMP_dom"/>
</dbReference>
<evidence type="ECO:0000313" key="13">
    <source>
        <dbReference type="EMBL" id="NJB67197.1"/>
    </source>
</evidence>
<keyword evidence="8" id="KW-0067">ATP-binding</keyword>
<dbReference type="Proteomes" id="UP000580856">
    <property type="component" value="Unassembled WGS sequence"/>
</dbReference>
<evidence type="ECO:0000256" key="10">
    <source>
        <dbReference type="SAM" id="Phobius"/>
    </source>
</evidence>